<comment type="similarity">
    <text evidence="1">Belongs to the YggT family.</text>
</comment>
<keyword evidence="3" id="KW-1185">Reference proteome</keyword>
<evidence type="ECO:0000256" key="1">
    <source>
        <dbReference type="ARBA" id="ARBA00010894"/>
    </source>
</evidence>
<dbReference type="Pfam" id="PF02325">
    <property type="entry name" value="CCB3_YggT"/>
    <property type="match status" value="1"/>
</dbReference>
<organism evidence="2 3">
    <name type="scientific">Acetivibrio clariflavus (strain DSM 19732 / NBRC 101661 / EBR45)</name>
    <name type="common">Clostridium clariflavum</name>
    <dbReference type="NCBI Taxonomy" id="720554"/>
    <lineage>
        <taxon>Bacteria</taxon>
        <taxon>Bacillati</taxon>
        <taxon>Bacillota</taxon>
        <taxon>Clostridia</taxon>
        <taxon>Eubacteriales</taxon>
        <taxon>Oscillospiraceae</taxon>
        <taxon>Acetivibrio</taxon>
    </lineage>
</organism>
<reference evidence="2 3" key="2">
    <citation type="journal article" date="2012" name="Stand. Genomic Sci.">
        <title>Complete Genome Sequence of Clostridium clariflavum DSM 19732.</title>
        <authorList>
            <person name="Izquierdo J.A."/>
            <person name="Goodwin L."/>
            <person name="Davenport K.W."/>
            <person name="Teshima H."/>
            <person name="Bruce D."/>
            <person name="Detter C."/>
            <person name="Tapia R."/>
            <person name="Han S."/>
            <person name="Land M."/>
            <person name="Hauser L."/>
            <person name="Jeffries C.D."/>
            <person name="Han J."/>
            <person name="Pitluck S."/>
            <person name="Nolan M."/>
            <person name="Chen A."/>
            <person name="Huntemann M."/>
            <person name="Mavromatis K."/>
            <person name="Mikhailova N."/>
            <person name="Liolios K."/>
            <person name="Woyke T."/>
            <person name="Lynd L.R."/>
        </authorList>
    </citation>
    <scope>NUCLEOTIDE SEQUENCE [LARGE SCALE GENOMIC DNA]</scope>
    <source>
        <strain evidence="3">DSM 19732 / NBRC 101661 / EBR45</strain>
    </source>
</reference>
<sequence precursor="true">MYNLIKALDILLLVIEWALVIRAVLSWIPNLPRDNPIIELLNQITEPILSPVRELIAKSSFGRNSMLDFSPLIVYLIIEAVRRLLFSILISYI</sequence>
<dbReference type="AlphaFoldDB" id="G8LW10"/>
<dbReference type="InterPro" id="IPR003425">
    <property type="entry name" value="CCB3/YggT"/>
</dbReference>
<dbReference type="HOGENOM" id="CLU_136788_1_1_9"/>
<dbReference type="OrthoDB" id="283553at2"/>
<dbReference type="GO" id="GO:0016020">
    <property type="term" value="C:membrane"/>
    <property type="evidence" value="ECO:0007669"/>
    <property type="project" value="InterPro"/>
</dbReference>
<name>G8LW10_ACECE</name>
<accession>G8LW10</accession>
<dbReference type="KEGG" id="ccl:Clocl_2015"/>
<dbReference type="PANTHER" id="PTHR33219:SF14">
    <property type="entry name" value="PROTEIN COFACTOR ASSEMBLY OF COMPLEX C SUBUNIT B CCB3, CHLOROPLASTIC-RELATED"/>
    <property type="match status" value="1"/>
</dbReference>
<evidence type="ECO:0000313" key="3">
    <source>
        <dbReference type="Proteomes" id="UP000005435"/>
    </source>
</evidence>
<evidence type="ECO:0000313" key="2">
    <source>
        <dbReference type="EMBL" id="AEV68614.1"/>
    </source>
</evidence>
<dbReference type="EMBL" id="CP003065">
    <property type="protein sequence ID" value="AEV68614.1"/>
    <property type="molecule type" value="Genomic_DNA"/>
</dbReference>
<dbReference type="RefSeq" id="WP_014255194.1">
    <property type="nucleotide sequence ID" value="NC_016627.1"/>
</dbReference>
<dbReference type="PANTHER" id="PTHR33219">
    <property type="entry name" value="YLMG HOMOLOG PROTEIN 2, CHLOROPLASTIC"/>
    <property type="match status" value="1"/>
</dbReference>
<gene>
    <name evidence="2" type="ordered locus">Clocl_2015</name>
</gene>
<dbReference type="Proteomes" id="UP000005435">
    <property type="component" value="Chromosome"/>
</dbReference>
<dbReference type="eggNOG" id="COG0762">
    <property type="taxonomic scope" value="Bacteria"/>
</dbReference>
<dbReference type="STRING" id="720554.Clocl_2015"/>
<protein>
    <submittedName>
        <fullName evidence="2">YGGT family protein</fullName>
    </submittedName>
</protein>
<reference evidence="3" key="1">
    <citation type="submission" date="2011-12" db="EMBL/GenBank/DDBJ databases">
        <title>Complete sequence of Clostridium clariflavum DSM 19732.</title>
        <authorList>
            <consortium name="US DOE Joint Genome Institute"/>
            <person name="Lucas S."/>
            <person name="Han J."/>
            <person name="Lapidus A."/>
            <person name="Cheng J.-F."/>
            <person name="Goodwin L."/>
            <person name="Pitluck S."/>
            <person name="Peters L."/>
            <person name="Teshima H."/>
            <person name="Detter J.C."/>
            <person name="Han C."/>
            <person name="Tapia R."/>
            <person name="Land M."/>
            <person name="Hauser L."/>
            <person name="Kyrpides N."/>
            <person name="Ivanova N."/>
            <person name="Pagani I."/>
            <person name="Kitzmiller T."/>
            <person name="Lynd L."/>
            <person name="Izquierdo J."/>
            <person name="Woyke T."/>
        </authorList>
    </citation>
    <scope>NUCLEOTIDE SEQUENCE [LARGE SCALE GENOMIC DNA]</scope>
    <source>
        <strain evidence="3">DSM 19732 / NBRC 101661 / EBR45</strain>
    </source>
</reference>
<proteinExistence type="inferred from homology"/>